<dbReference type="AlphaFoldDB" id="A0A3P6QZS0"/>
<evidence type="ECO:0000256" key="1">
    <source>
        <dbReference type="PROSITE-ProRule" id="PRU00841"/>
    </source>
</evidence>
<evidence type="ECO:0000313" key="4">
    <source>
        <dbReference type="Proteomes" id="UP000271889"/>
    </source>
</evidence>
<dbReference type="PANTHER" id="PTHR21595">
    <property type="entry name" value="PATRONIN"/>
    <property type="match status" value="1"/>
</dbReference>
<feature type="domain" description="CKK" evidence="2">
    <location>
        <begin position="1"/>
        <end position="127"/>
    </location>
</feature>
<dbReference type="Gene3D" id="3.10.20.360">
    <property type="entry name" value="CKK domain"/>
    <property type="match status" value="1"/>
</dbReference>
<proteinExistence type="inferred from homology"/>
<dbReference type="InterPro" id="IPR011033">
    <property type="entry name" value="PRC_barrel-like_sf"/>
</dbReference>
<feature type="non-terminal residue" evidence="3">
    <location>
        <position position="1"/>
    </location>
</feature>
<dbReference type="GO" id="GO:0036449">
    <property type="term" value="C:microtubule minus-end"/>
    <property type="evidence" value="ECO:0007669"/>
    <property type="project" value="TreeGrafter"/>
</dbReference>
<dbReference type="GO" id="GO:0031122">
    <property type="term" value="P:cytoplasmic microtubule organization"/>
    <property type="evidence" value="ECO:0007669"/>
    <property type="project" value="TreeGrafter"/>
</dbReference>
<dbReference type="GO" id="GO:0005516">
    <property type="term" value="F:calmodulin binding"/>
    <property type="evidence" value="ECO:0007669"/>
    <property type="project" value="InterPro"/>
</dbReference>
<protein>
    <recommendedName>
        <fullName evidence="2">CKK domain-containing protein</fullName>
    </recommendedName>
</protein>
<dbReference type="GO" id="GO:0051011">
    <property type="term" value="F:microtubule minus-end binding"/>
    <property type="evidence" value="ECO:0007669"/>
    <property type="project" value="TreeGrafter"/>
</dbReference>
<dbReference type="EMBL" id="UYRV01007262">
    <property type="protein sequence ID" value="VDK54429.1"/>
    <property type="molecule type" value="Genomic_DNA"/>
</dbReference>
<dbReference type="SMART" id="SM01051">
    <property type="entry name" value="CAMSAP_CKK"/>
    <property type="match status" value="1"/>
</dbReference>
<dbReference type="OrthoDB" id="5854199at2759"/>
<evidence type="ECO:0000259" key="2">
    <source>
        <dbReference type="PROSITE" id="PS51508"/>
    </source>
</evidence>
<comment type="domain">
    <text evidence="1">The CKK domain binds microtubules.</text>
</comment>
<dbReference type="InterPro" id="IPR038209">
    <property type="entry name" value="CKK_dom_sf"/>
</dbReference>
<accession>A0A3P6QZS0</accession>
<gene>
    <name evidence="3" type="ORF">CGOC_LOCUS3013</name>
</gene>
<organism evidence="3 4">
    <name type="scientific">Cylicostephanus goldi</name>
    <name type="common">Nematode worm</name>
    <dbReference type="NCBI Taxonomy" id="71465"/>
    <lineage>
        <taxon>Eukaryota</taxon>
        <taxon>Metazoa</taxon>
        <taxon>Ecdysozoa</taxon>
        <taxon>Nematoda</taxon>
        <taxon>Chromadorea</taxon>
        <taxon>Rhabditida</taxon>
        <taxon>Rhabditina</taxon>
        <taxon>Rhabditomorpha</taxon>
        <taxon>Strongyloidea</taxon>
        <taxon>Strongylidae</taxon>
        <taxon>Cylicostephanus</taxon>
    </lineage>
</organism>
<sequence length="130" mass="14908">AHKLFAKAAPKSNRGLIINALQYSVFPGAVNDQTRMKTMNDLAASDAKHFLILFRDYKCQYRGLYSWDQFVMCFIQPLIRLVFRYDSGAKNFSQIPTKHLGATIDGFSIQDQFWQKPKIPYSSAASHRNN</sequence>
<keyword evidence="1" id="KW-0493">Microtubule</keyword>
<dbReference type="InterPro" id="IPR014797">
    <property type="entry name" value="CKK_CAMSAP"/>
</dbReference>
<dbReference type="SUPFAM" id="SSF50346">
    <property type="entry name" value="PRC-barrel domain"/>
    <property type="match status" value="1"/>
</dbReference>
<dbReference type="GO" id="GO:0007026">
    <property type="term" value="P:negative regulation of microtubule depolymerization"/>
    <property type="evidence" value="ECO:0007669"/>
    <property type="project" value="TreeGrafter"/>
</dbReference>
<reference evidence="3 4" key="1">
    <citation type="submission" date="2018-11" db="EMBL/GenBank/DDBJ databases">
        <authorList>
            <consortium name="Pathogen Informatics"/>
        </authorList>
    </citation>
    <scope>NUCLEOTIDE SEQUENCE [LARGE SCALE GENOMIC DNA]</scope>
</reference>
<dbReference type="InterPro" id="IPR032940">
    <property type="entry name" value="CAMSAP"/>
</dbReference>
<dbReference type="Proteomes" id="UP000271889">
    <property type="component" value="Unassembled WGS sequence"/>
</dbReference>
<evidence type="ECO:0000313" key="3">
    <source>
        <dbReference type="EMBL" id="VDK54429.1"/>
    </source>
</evidence>
<dbReference type="Pfam" id="PF08683">
    <property type="entry name" value="CAMSAP_CKK"/>
    <property type="match status" value="1"/>
</dbReference>
<name>A0A3P6QZS0_CYLGO</name>
<dbReference type="PROSITE" id="PS51508">
    <property type="entry name" value="CKK"/>
    <property type="match status" value="1"/>
</dbReference>
<keyword evidence="4" id="KW-1185">Reference proteome</keyword>
<dbReference type="PANTHER" id="PTHR21595:SF0">
    <property type="entry name" value="PATRONIN"/>
    <property type="match status" value="1"/>
</dbReference>
<comment type="similarity">
    <text evidence="1">Belongs to the CAMSAP1 family.</text>
</comment>